<feature type="non-terminal residue" evidence="3">
    <location>
        <position position="1"/>
    </location>
</feature>
<dbReference type="PANTHER" id="PTHR47926:SF402">
    <property type="entry name" value="TETRATRICOPEPTIDE-LIKE HELICAL DOMAIN SUPERFAMILY, DYW DOMAIN-CONTAINING PROTEIN"/>
    <property type="match status" value="1"/>
</dbReference>
<dbReference type="OrthoDB" id="185373at2759"/>
<dbReference type="SUPFAM" id="SSF48452">
    <property type="entry name" value="TPR-like"/>
    <property type="match status" value="1"/>
</dbReference>
<reference evidence="3" key="1">
    <citation type="submission" date="2022-02" db="EMBL/GenBank/DDBJ databases">
        <authorList>
            <person name="Henning P.M."/>
            <person name="McCubbin A.G."/>
            <person name="Shore J.S."/>
        </authorList>
    </citation>
    <scope>NUCLEOTIDE SEQUENCE</scope>
    <source>
        <strain evidence="3">F60SS</strain>
        <tissue evidence="3">Leaves</tissue>
    </source>
</reference>
<dbReference type="AlphaFoldDB" id="A0A9Q0JC11"/>
<dbReference type="NCBIfam" id="TIGR00756">
    <property type="entry name" value="PPR"/>
    <property type="match status" value="2"/>
</dbReference>
<protein>
    <recommendedName>
        <fullName evidence="5">Pentacotripeptide-repeat region of PRORP domain-containing protein</fullName>
    </recommendedName>
</protein>
<name>A0A9Q0JC11_9ROSI</name>
<evidence type="ECO:0000313" key="4">
    <source>
        <dbReference type="Proteomes" id="UP001141552"/>
    </source>
</evidence>
<keyword evidence="1" id="KW-0677">Repeat</keyword>
<comment type="caution">
    <text evidence="3">The sequence shown here is derived from an EMBL/GenBank/DDBJ whole genome shotgun (WGS) entry which is preliminary data.</text>
</comment>
<accession>A0A9Q0JC11</accession>
<feature type="repeat" description="PPR" evidence="2">
    <location>
        <begin position="38"/>
        <end position="72"/>
    </location>
</feature>
<dbReference type="InterPro" id="IPR046960">
    <property type="entry name" value="PPR_At4g14850-like_plant"/>
</dbReference>
<evidence type="ECO:0000256" key="2">
    <source>
        <dbReference type="PROSITE-ProRule" id="PRU00708"/>
    </source>
</evidence>
<dbReference type="GO" id="GO:0003723">
    <property type="term" value="F:RNA binding"/>
    <property type="evidence" value="ECO:0007669"/>
    <property type="project" value="InterPro"/>
</dbReference>
<evidence type="ECO:0000256" key="1">
    <source>
        <dbReference type="ARBA" id="ARBA00022737"/>
    </source>
</evidence>
<keyword evidence="4" id="KW-1185">Reference proteome</keyword>
<dbReference type="GO" id="GO:0009451">
    <property type="term" value="P:RNA modification"/>
    <property type="evidence" value="ECO:0007669"/>
    <property type="project" value="InterPro"/>
</dbReference>
<evidence type="ECO:0008006" key="5">
    <source>
        <dbReference type="Google" id="ProtNLM"/>
    </source>
</evidence>
<organism evidence="3 4">
    <name type="scientific">Turnera subulata</name>
    <dbReference type="NCBI Taxonomy" id="218843"/>
    <lineage>
        <taxon>Eukaryota</taxon>
        <taxon>Viridiplantae</taxon>
        <taxon>Streptophyta</taxon>
        <taxon>Embryophyta</taxon>
        <taxon>Tracheophyta</taxon>
        <taxon>Spermatophyta</taxon>
        <taxon>Magnoliopsida</taxon>
        <taxon>eudicotyledons</taxon>
        <taxon>Gunneridae</taxon>
        <taxon>Pentapetalae</taxon>
        <taxon>rosids</taxon>
        <taxon>fabids</taxon>
        <taxon>Malpighiales</taxon>
        <taxon>Passifloraceae</taxon>
        <taxon>Turnera</taxon>
    </lineage>
</organism>
<evidence type="ECO:0000313" key="3">
    <source>
        <dbReference type="EMBL" id="KAJ4836009.1"/>
    </source>
</evidence>
<dbReference type="PANTHER" id="PTHR47926">
    <property type="entry name" value="PENTATRICOPEPTIDE REPEAT-CONTAINING PROTEIN"/>
    <property type="match status" value="1"/>
</dbReference>
<sequence>MPRHDPDSCTTMILGYSRWGFVDEAFSFFQLMMPLMRNSAPRNAMIAAYVQSNRFHEALALLHWMRAEQLERIGREVIELEPNNSERYMALANLRANAGQWEDAVNMRKLMNDWKVRKALVFSRLRWKVKFTNSLQ</sequence>
<dbReference type="Pfam" id="PF01535">
    <property type="entry name" value="PPR"/>
    <property type="match status" value="2"/>
</dbReference>
<dbReference type="EMBL" id="JAKUCV010004246">
    <property type="protein sequence ID" value="KAJ4836009.1"/>
    <property type="molecule type" value="Genomic_DNA"/>
</dbReference>
<dbReference type="InterPro" id="IPR011990">
    <property type="entry name" value="TPR-like_helical_dom_sf"/>
</dbReference>
<proteinExistence type="predicted"/>
<dbReference type="Gene3D" id="1.25.40.10">
    <property type="entry name" value="Tetratricopeptide repeat domain"/>
    <property type="match status" value="1"/>
</dbReference>
<dbReference type="PROSITE" id="PS51375">
    <property type="entry name" value="PPR"/>
    <property type="match status" value="1"/>
</dbReference>
<reference evidence="3" key="2">
    <citation type="journal article" date="2023" name="Plants (Basel)">
        <title>Annotation of the Turnera subulata (Passifloraceae) Draft Genome Reveals the S-Locus Evolved after the Divergence of Turneroideae from Passifloroideae in a Stepwise Manner.</title>
        <authorList>
            <person name="Henning P.M."/>
            <person name="Roalson E.H."/>
            <person name="Mir W."/>
            <person name="McCubbin A.G."/>
            <person name="Shore J.S."/>
        </authorList>
    </citation>
    <scope>NUCLEOTIDE SEQUENCE</scope>
    <source>
        <strain evidence="3">F60SS</strain>
    </source>
</reference>
<gene>
    <name evidence="3" type="ORF">Tsubulata_033310</name>
</gene>
<dbReference type="InterPro" id="IPR002885">
    <property type="entry name" value="PPR_rpt"/>
</dbReference>
<dbReference type="Proteomes" id="UP001141552">
    <property type="component" value="Unassembled WGS sequence"/>
</dbReference>